<keyword evidence="2" id="KW-1185">Reference proteome</keyword>
<dbReference type="AlphaFoldDB" id="A0A165E108"/>
<protein>
    <submittedName>
        <fullName evidence="1">Uncharacterized protein</fullName>
    </submittedName>
</protein>
<dbReference type="InParanoid" id="A0A165E108"/>
<dbReference type="Proteomes" id="UP000076842">
    <property type="component" value="Unassembled WGS sequence"/>
</dbReference>
<dbReference type="EMBL" id="KV424026">
    <property type="protein sequence ID" value="KZT53887.1"/>
    <property type="molecule type" value="Genomic_DNA"/>
</dbReference>
<reference evidence="1 2" key="1">
    <citation type="journal article" date="2016" name="Mol. Biol. Evol.">
        <title>Comparative Genomics of Early-Diverging Mushroom-Forming Fungi Provides Insights into the Origins of Lignocellulose Decay Capabilities.</title>
        <authorList>
            <person name="Nagy L.G."/>
            <person name="Riley R."/>
            <person name="Tritt A."/>
            <person name="Adam C."/>
            <person name="Daum C."/>
            <person name="Floudas D."/>
            <person name="Sun H."/>
            <person name="Yadav J.S."/>
            <person name="Pangilinan J."/>
            <person name="Larsson K.H."/>
            <person name="Matsuura K."/>
            <person name="Barry K."/>
            <person name="Labutti K."/>
            <person name="Kuo R."/>
            <person name="Ohm R.A."/>
            <person name="Bhattacharya S.S."/>
            <person name="Shirouzu T."/>
            <person name="Yoshinaga Y."/>
            <person name="Martin F.M."/>
            <person name="Grigoriev I.V."/>
            <person name="Hibbett D.S."/>
        </authorList>
    </citation>
    <scope>NUCLEOTIDE SEQUENCE [LARGE SCALE GENOMIC DNA]</scope>
    <source>
        <strain evidence="1 2">HHB12733</strain>
    </source>
</reference>
<evidence type="ECO:0000313" key="1">
    <source>
        <dbReference type="EMBL" id="KZT53887.1"/>
    </source>
</evidence>
<name>A0A165E108_9BASI</name>
<sequence>MALPIYAYDAPTLEDRHPGVAIGGDLEVCRMRNGEWYTVVVSVRKLCIYADSVTLCVTGQAGTFFLRSCLLSNVLYQISPVQTMVTVSPAETSEYSMTVSGSTLYPSIQSSASPASIPNSLARLSTTQATASSGATSTG</sequence>
<accession>A0A165E108</accession>
<evidence type="ECO:0000313" key="2">
    <source>
        <dbReference type="Proteomes" id="UP000076842"/>
    </source>
</evidence>
<organism evidence="1 2">
    <name type="scientific">Calocera cornea HHB12733</name>
    <dbReference type="NCBI Taxonomy" id="1353952"/>
    <lineage>
        <taxon>Eukaryota</taxon>
        <taxon>Fungi</taxon>
        <taxon>Dikarya</taxon>
        <taxon>Basidiomycota</taxon>
        <taxon>Agaricomycotina</taxon>
        <taxon>Dacrymycetes</taxon>
        <taxon>Dacrymycetales</taxon>
        <taxon>Dacrymycetaceae</taxon>
        <taxon>Calocera</taxon>
    </lineage>
</organism>
<proteinExistence type="predicted"/>
<gene>
    <name evidence="1" type="ORF">CALCODRAFT_33976</name>
</gene>